<evidence type="ECO:0000313" key="1">
    <source>
        <dbReference type="EMBL" id="KHG24781.1"/>
    </source>
</evidence>
<sequence length="35" mass="3920">MLIVDNGMYLGCIKCVILHCDCNSEISKLIFDVDT</sequence>
<accession>A0A0B0PN08</accession>
<proteinExistence type="predicted"/>
<name>A0A0B0PN08_GOSAR</name>
<protein>
    <submittedName>
        <fullName evidence="1">Uncharacterized protein</fullName>
    </submittedName>
</protein>
<dbReference type="AlphaFoldDB" id="A0A0B0PN08"/>
<keyword evidence="2" id="KW-1185">Reference proteome</keyword>
<dbReference type="EMBL" id="KN430066">
    <property type="protein sequence ID" value="KHG24781.1"/>
    <property type="molecule type" value="Genomic_DNA"/>
</dbReference>
<gene>
    <name evidence="1" type="ORF">F383_00033</name>
</gene>
<organism evidence="1 2">
    <name type="scientific">Gossypium arboreum</name>
    <name type="common">Tree cotton</name>
    <name type="synonym">Gossypium nanking</name>
    <dbReference type="NCBI Taxonomy" id="29729"/>
    <lineage>
        <taxon>Eukaryota</taxon>
        <taxon>Viridiplantae</taxon>
        <taxon>Streptophyta</taxon>
        <taxon>Embryophyta</taxon>
        <taxon>Tracheophyta</taxon>
        <taxon>Spermatophyta</taxon>
        <taxon>Magnoliopsida</taxon>
        <taxon>eudicotyledons</taxon>
        <taxon>Gunneridae</taxon>
        <taxon>Pentapetalae</taxon>
        <taxon>rosids</taxon>
        <taxon>malvids</taxon>
        <taxon>Malvales</taxon>
        <taxon>Malvaceae</taxon>
        <taxon>Malvoideae</taxon>
        <taxon>Gossypium</taxon>
    </lineage>
</organism>
<reference evidence="2" key="1">
    <citation type="submission" date="2014-09" db="EMBL/GenBank/DDBJ databases">
        <authorList>
            <person name="Mudge J."/>
            <person name="Ramaraj T."/>
            <person name="Lindquist I.E."/>
            <person name="Bharti A.K."/>
            <person name="Sundararajan A."/>
            <person name="Cameron C.T."/>
            <person name="Woodward J.E."/>
            <person name="May G.D."/>
            <person name="Brubaker C."/>
            <person name="Broadhvest J."/>
            <person name="Wilkins T.A."/>
        </authorList>
    </citation>
    <scope>NUCLEOTIDE SEQUENCE</scope>
    <source>
        <strain evidence="2">cv. AKA8401</strain>
    </source>
</reference>
<dbReference type="Proteomes" id="UP000032142">
    <property type="component" value="Unassembled WGS sequence"/>
</dbReference>
<evidence type="ECO:0000313" key="2">
    <source>
        <dbReference type="Proteomes" id="UP000032142"/>
    </source>
</evidence>